<name>A0A8J3JW91_9ACTN</name>
<dbReference type="CDD" id="cd08899">
    <property type="entry name" value="SRPBCC_CalC_Aha1-like_6"/>
    <property type="match status" value="1"/>
</dbReference>
<accession>A0A8J3JW91</accession>
<evidence type="ECO:0000313" key="5">
    <source>
        <dbReference type="Proteomes" id="UP000601223"/>
    </source>
</evidence>
<dbReference type="EMBL" id="BONF01000062">
    <property type="protein sequence ID" value="GIF86193.1"/>
    <property type="molecule type" value="Genomic_DNA"/>
</dbReference>
<feature type="compositionally biased region" description="Acidic residues" evidence="2">
    <location>
        <begin position="175"/>
        <end position="185"/>
    </location>
</feature>
<gene>
    <name evidence="4" type="ORF">Cba03nite_75420</name>
</gene>
<dbReference type="Pfam" id="PF08327">
    <property type="entry name" value="AHSA1"/>
    <property type="match status" value="1"/>
</dbReference>
<reference evidence="4 5" key="1">
    <citation type="submission" date="2021-01" db="EMBL/GenBank/DDBJ databases">
        <title>Whole genome shotgun sequence of Catellatospora bangladeshensis NBRC 107357.</title>
        <authorList>
            <person name="Komaki H."/>
            <person name="Tamura T."/>
        </authorList>
    </citation>
    <scope>NUCLEOTIDE SEQUENCE [LARGE SCALE GENOMIC DNA]</scope>
    <source>
        <strain evidence="4 5">NBRC 107357</strain>
    </source>
</reference>
<dbReference type="InterPro" id="IPR013538">
    <property type="entry name" value="ASHA1/2-like_C"/>
</dbReference>
<keyword evidence="5" id="KW-1185">Reference proteome</keyword>
<dbReference type="Proteomes" id="UP000601223">
    <property type="component" value="Unassembled WGS sequence"/>
</dbReference>
<feature type="region of interest" description="Disordered" evidence="2">
    <location>
        <begin position="153"/>
        <end position="185"/>
    </location>
</feature>
<dbReference type="Gene3D" id="3.30.530.20">
    <property type="match status" value="1"/>
</dbReference>
<sequence>MNPIDPGPLAPVQVEPAAGRWTLVMRRDLRHPPAKVWAALTEPGQLERWAPFLADRDLGRPGAVTLTMVDGDERHPMPATVQRAEPPHLLVHTWGEDLLRWELTPAETGTRLVLRHTLADRHWAPKVAAGWHLCLVVAERLLDGAPVPPIRGSEAKEHGWRELNEAYGKELGIPTDDDTGEADSQ</sequence>
<comment type="similarity">
    <text evidence="1">Belongs to the AHA1 family.</text>
</comment>
<evidence type="ECO:0000313" key="4">
    <source>
        <dbReference type="EMBL" id="GIF86193.1"/>
    </source>
</evidence>
<feature type="compositionally biased region" description="Basic and acidic residues" evidence="2">
    <location>
        <begin position="153"/>
        <end position="168"/>
    </location>
</feature>
<feature type="domain" description="Activator of Hsp90 ATPase homologue 1/2-like C-terminal" evidence="3">
    <location>
        <begin position="31"/>
        <end position="135"/>
    </location>
</feature>
<dbReference type="InterPro" id="IPR023393">
    <property type="entry name" value="START-like_dom_sf"/>
</dbReference>
<dbReference type="RefSeq" id="WP_203757022.1">
    <property type="nucleotide sequence ID" value="NZ_BONF01000062.1"/>
</dbReference>
<dbReference type="AlphaFoldDB" id="A0A8J3JW91"/>
<protein>
    <recommendedName>
        <fullName evidence="3">Activator of Hsp90 ATPase homologue 1/2-like C-terminal domain-containing protein</fullName>
    </recommendedName>
</protein>
<evidence type="ECO:0000259" key="3">
    <source>
        <dbReference type="Pfam" id="PF08327"/>
    </source>
</evidence>
<evidence type="ECO:0000256" key="2">
    <source>
        <dbReference type="SAM" id="MobiDB-lite"/>
    </source>
</evidence>
<proteinExistence type="inferred from homology"/>
<dbReference type="SUPFAM" id="SSF55961">
    <property type="entry name" value="Bet v1-like"/>
    <property type="match status" value="1"/>
</dbReference>
<organism evidence="4 5">
    <name type="scientific">Catellatospora bangladeshensis</name>
    <dbReference type="NCBI Taxonomy" id="310355"/>
    <lineage>
        <taxon>Bacteria</taxon>
        <taxon>Bacillati</taxon>
        <taxon>Actinomycetota</taxon>
        <taxon>Actinomycetes</taxon>
        <taxon>Micromonosporales</taxon>
        <taxon>Micromonosporaceae</taxon>
        <taxon>Catellatospora</taxon>
    </lineage>
</organism>
<comment type="caution">
    <text evidence="4">The sequence shown here is derived from an EMBL/GenBank/DDBJ whole genome shotgun (WGS) entry which is preliminary data.</text>
</comment>
<evidence type="ECO:0000256" key="1">
    <source>
        <dbReference type="ARBA" id="ARBA00006817"/>
    </source>
</evidence>